<name>A0A5M6CAA3_9FLAO</name>
<evidence type="ECO:0008006" key="5">
    <source>
        <dbReference type="Google" id="ProtNLM"/>
    </source>
</evidence>
<feature type="chain" id="PRO_5024411156" description="YD repeat-containing protein" evidence="2">
    <location>
        <begin position="21"/>
        <end position="283"/>
    </location>
</feature>
<keyword evidence="2" id="KW-0732">Signal</keyword>
<proteinExistence type="predicted"/>
<evidence type="ECO:0000313" key="3">
    <source>
        <dbReference type="EMBL" id="KAA5531911.1"/>
    </source>
</evidence>
<feature type="signal peptide" evidence="2">
    <location>
        <begin position="1"/>
        <end position="20"/>
    </location>
</feature>
<feature type="region of interest" description="Disordered" evidence="1">
    <location>
        <begin position="32"/>
        <end position="51"/>
    </location>
</feature>
<keyword evidence="4" id="KW-1185">Reference proteome</keyword>
<reference evidence="3 4" key="1">
    <citation type="submission" date="2019-09" db="EMBL/GenBank/DDBJ databases">
        <title>Genome sequence and assembly of Flavobacterium sp.</title>
        <authorList>
            <person name="Chhetri G."/>
        </authorList>
    </citation>
    <scope>NUCLEOTIDE SEQUENCE [LARGE SCALE GENOMIC DNA]</scope>
    <source>
        <strain evidence="3 4">SNL9</strain>
    </source>
</reference>
<comment type="caution">
    <text evidence="3">The sequence shown here is derived from an EMBL/GenBank/DDBJ whole genome shotgun (WGS) entry which is preliminary data.</text>
</comment>
<gene>
    <name evidence="3" type="ORF">F0460_14315</name>
</gene>
<dbReference type="Proteomes" id="UP000325141">
    <property type="component" value="Unassembled WGS sequence"/>
</dbReference>
<protein>
    <recommendedName>
        <fullName evidence="5">YD repeat-containing protein</fullName>
    </recommendedName>
</protein>
<evidence type="ECO:0000256" key="2">
    <source>
        <dbReference type="SAM" id="SignalP"/>
    </source>
</evidence>
<evidence type="ECO:0000313" key="4">
    <source>
        <dbReference type="Proteomes" id="UP000325141"/>
    </source>
</evidence>
<dbReference type="EMBL" id="VWSG01000014">
    <property type="protein sequence ID" value="KAA5531911.1"/>
    <property type="molecule type" value="Genomic_DNA"/>
</dbReference>
<dbReference type="RefSeq" id="WP_150014429.1">
    <property type="nucleotide sequence ID" value="NZ_VWSG01000014.1"/>
</dbReference>
<sequence length="283" mass="31767">MKKIVFFFITIICINLQSCADYVDDNAVPSGNNSSAGGSGNGSGGNNGGGNNGGGSMTISANLPVKIFSYLATTSIKYDNKDRISEISNLNENGKLGYYSNAYLTYSNDTLKNISYVSDYTGNPVTTIYNFSYSLNTISIEKLSEGSSRIEQVSIDNNERVTKVEEKDNVLSRSYSYDTKGNISMLKYSYSQLEVSFNYDNKTGIFEKVNLPQWLKQYICFTFINATMSFSMINNPVNSTRNQGSILKYSYFYQFNSNGYPEYVAHEEENHFNGYTYQIEYSK</sequence>
<accession>A0A5M6CAA3</accession>
<dbReference type="AlphaFoldDB" id="A0A5M6CAA3"/>
<evidence type="ECO:0000256" key="1">
    <source>
        <dbReference type="SAM" id="MobiDB-lite"/>
    </source>
</evidence>
<organism evidence="3 4">
    <name type="scientific">Paenimyroides baculatum</name>
    <dbReference type="NCBI Taxonomy" id="2608000"/>
    <lineage>
        <taxon>Bacteria</taxon>
        <taxon>Pseudomonadati</taxon>
        <taxon>Bacteroidota</taxon>
        <taxon>Flavobacteriia</taxon>
        <taxon>Flavobacteriales</taxon>
        <taxon>Flavobacteriaceae</taxon>
        <taxon>Paenimyroides</taxon>
    </lineage>
</organism>
<feature type="compositionally biased region" description="Gly residues" evidence="1">
    <location>
        <begin position="37"/>
        <end position="51"/>
    </location>
</feature>